<evidence type="ECO:0000256" key="2">
    <source>
        <dbReference type="ARBA" id="ARBA00022485"/>
    </source>
</evidence>
<evidence type="ECO:0000313" key="9">
    <source>
        <dbReference type="EMBL" id="QII12884.1"/>
    </source>
</evidence>
<dbReference type="Pfam" id="PF04055">
    <property type="entry name" value="Radical_SAM"/>
    <property type="match status" value="1"/>
</dbReference>
<dbReference type="EMBL" id="CT573071">
    <property type="protein sequence ID" value="CAJ73306.1"/>
    <property type="molecule type" value="Genomic_DNA"/>
</dbReference>
<comment type="cofactor">
    <cofactor evidence="1">
        <name>[4Fe-4S] cluster</name>
        <dbReference type="ChEBI" id="CHEBI:49883"/>
    </cofactor>
</comment>
<dbReference type="PROSITE" id="PS51918">
    <property type="entry name" value="RADICAL_SAM"/>
    <property type="match status" value="1"/>
</dbReference>
<dbReference type="SFLD" id="SFLDG01387">
    <property type="entry name" value="BtrN-like_SPASM_domain_contain"/>
    <property type="match status" value="1"/>
</dbReference>
<reference evidence="8" key="1">
    <citation type="journal article" date="2006" name="Nature">
        <title>Deciphering the evolution and metabolism of an anammox bacterium from a community genome.</title>
        <authorList>
            <person name="Strous M."/>
            <person name="Pelletier E."/>
            <person name="Mangenot S."/>
            <person name="Rattei T."/>
            <person name="Lehner A."/>
            <person name="Taylor M.W."/>
            <person name="Horn M."/>
            <person name="Daims H."/>
            <person name="Bartol-Mavel D."/>
            <person name="Wincker P."/>
            <person name="Barbe V."/>
            <person name="Fonknechten N."/>
            <person name="Vallenet D."/>
            <person name="Segurens B."/>
            <person name="Schenowitz-Truong C."/>
            <person name="Medigue C."/>
            <person name="Collingro A."/>
            <person name="Snel B."/>
            <person name="Dutilh B.E."/>
            <person name="OpDenCamp H.J.M."/>
            <person name="vanDerDrift C."/>
            <person name="Cirpus I."/>
            <person name="vanDePas-Schoonen K.T."/>
            <person name="Harhangi H.R."/>
            <person name="vanNiftrik L."/>
            <person name="Schmid M."/>
            <person name="Keltjens J."/>
            <person name="vanDeVossenberg J."/>
            <person name="Kartal B."/>
            <person name="Meier H."/>
            <person name="Frishman D."/>
            <person name="Huynen M.A."/>
            <person name="Mewes H."/>
            <person name="Weissenbach J."/>
            <person name="Jetten M.S.M."/>
            <person name="Wagner M."/>
            <person name="LePaslier D."/>
        </authorList>
    </citation>
    <scope>NUCLEOTIDE SEQUENCE</scope>
</reference>
<sequence length="333" mass="38568">MKYFSFPQLKNYLLANWGHKSYECKNEPTRICLYVTDRCTLSCKWCLRQSTQDKFSNKRHDMSVDQARKILQHFPNAARLSLAGFGEPLMVDDLFKITAEFKKRPMRVSIITNGTLLLERIDDILHAEFHGIEVSLNSLDATDYKLTCGGNENTFNNIFKGIQILVEKRKSTKPYLSLSFVLTRDLFNRTPEIIKFAEEAKVDRLTLHNLIPHDDYNDYTGVLTTDDEEVVAKFSEWKRTKKKVQVNWPRLVQKGLEKSAGICKPSWIWLGIDMEGNTAGCSRAMGTCRDYGNLFQEGKKVWNNEFREKLRKSFLNGNKFLFDCCKTCVEVQP</sequence>
<protein>
    <submittedName>
        <fullName evidence="9">Putative moaA/nifB/ppqE/nirJ protein family for cofactor bionsynthesis</fullName>
    </submittedName>
    <submittedName>
        <fullName evidence="8">Similar to moaA/nifB/ppqE/nirJ protein family for cofactor bionsynthesis</fullName>
    </submittedName>
</protein>
<reference evidence="9 10" key="3">
    <citation type="submission" date="2020-02" db="EMBL/GenBank/DDBJ databases">
        <title>Newly sequenced genome of strain CSTR1 showed variability in Candidatus Kuenenia stuttgartiensis genomes.</title>
        <authorList>
            <person name="Ding C."/>
            <person name="Adrian L."/>
        </authorList>
    </citation>
    <scope>NUCLEOTIDE SEQUENCE [LARGE SCALE GENOMIC DNA]</scope>
    <source>
        <strain evidence="9 10">CSTR1</strain>
    </source>
</reference>
<dbReference type="PANTHER" id="PTHR11228:SF7">
    <property type="entry name" value="PQQA PEPTIDE CYCLASE"/>
    <property type="match status" value="1"/>
</dbReference>
<dbReference type="GO" id="GO:0003824">
    <property type="term" value="F:catalytic activity"/>
    <property type="evidence" value="ECO:0007669"/>
    <property type="project" value="InterPro"/>
</dbReference>
<keyword evidence="2" id="KW-0004">4Fe-4S</keyword>
<evidence type="ECO:0000256" key="1">
    <source>
        <dbReference type="ARBA" id="ARBA00001966"/>
    </source>
</evidence>
<dbReference type="InterPro" id="IPR050377">
    <property type="entry name" value="Radical_SAM_PqqE_MftC-like"/>
</dbReference>
<dbReference type="PANTHER" id="PTHR11228">
    <property type="entry name" value="RADICAL SAM DOMAIN PROTEIN"/>
    <property type="match status" value="1"/>
</dbReference>
<keyword evidence="6" id="KW-0411">Iron-sulfur</keyword>
<dbReference type="GO" id="GO:0051536">
    <property type="term" value="F:iron-sulfur cluster binding"/>
    <property type="evidence" value="ECO:0007669"/>
    <property type="project" value="UniProtKB-KW"/>
</dbReference>
<evidence type="ECO:0000256" key="3">
    <source>
        <dbReference type="ARBA" id="ARBA00022691"/>
    </source>
</evidence>
<dbReference type="GO" id="GO:0046872">
    <property type="term" value="F:metal ion binding"/>
    <property type="evidence" value="ECO:0007669"/>
    <property type="project" value="UniProtKB-KW"/>
</dbReference>
<dbReference type="Gene3D" id="3.20.20.70">
    <property type="entry name" value="Aldolase class I"/>
    <property type="match status" value="1"/>
</dbReference>
<dbReference type="InterPro" id="IPR007197">
    <property type="entry name" value="rSAM"/>
</dbReference>
<evidence type="ECO:0000259" key="7">
    <source>
        <dbReference type="PROSITE" id="PS51918"/>
    </source>
</evidence>
<dbReference type="InterPro" id="IPR058240">
    <property type="entry name" value="rSAM_sf"/>
</dbReference>
<dbReference type="AlphaFoldDB" id="Q1Q6V7"/>
<feature type="domain" description="Radical SAM core" evidence="7">
    <location>
        <begin position="25"/>
        <end position="250"/>
    </location>
</feature>
<evidence type="ECO:0000256" key="4">
    <source>
        <dbReference type="ARBA" id="ARBA00022723"/>
    </source>
</evidence>
<keyword evidence="3" id="KW-0949">S-adenosyl-L-methionine</keyword>
<name>Q1Q6V7_KUEST</name>
<evidence type="ECO:0000256" key="5">
    <source>
        <dbReference type="ARBA" id="ARBA00023004"/>
    </source>
</evidence>
<dbReference type="InterPro" id="IPR013785">
    <property type="entry name" value="Aldolase_TIM"/>
</dbReference>
<reference evidence="8" key="2">
    <citation type="submission" date="2006-01" db="EMBL/GenBank/DDBJ databases">
        <authorList>
            <person name="Genoscope"/>
        </authorList>
    </citation>
    <scope>NUCLEOTIDE SEQUENCE</scope>
</reference>
<keyword evidence="4" id="KW-0479">Metal-binding</keyword>
<dbReference type="CDD" id="cd01335">
    <property type="entry name" value="Radical_SAM"/>
    <property type="match status" value="1"/>
</dbReference>
<evidence type="ECO:0000256" key="6">
    <source>
        <dbReference type="ARBA" id="ARBA00023014"/>
    </source>
</evidence>
<accession>Q1Q6V7</accession>
<evidence type="ECO:0000313" key="8">
    <source>
        <dbReference type="EMBL" id="CAJ73306.1"/>
    </source>
</evidence>
<dbReference type="InterPro" id="IPR034391">
    <property type="entry name" value="AdoMet-like_SPASM_containing"/>
</dbReference>
<dbReference type="CDD" id="cd21109">
    <property type="entry name" value="SPASM"/>
    <property type="match status" value="1"/>
</dbReference>
<keyword evidence="5" id="KW-0408">Iron</keyword>
<dbReference type="Proteomes" id="UP000501926">
    <property type="component" value="Chromosome"/>
</dbReference>
<dbReference type="SFLD" id="SFLDS00029">
    <property type="entry name" value="Radical_SAM"/>
    <property type="match status" value="1"/>
</dbReference>
<dbReference type="SUPFAM" id="SSF102114">
    <property type="entry name" value="Radical SAM enzymes"/>
    <property type="match status" value="1"/>
</dbReference>
<organism evidence="8">
    <name type="scientific">Kuenenia stuttgartiensis</name>
    <dbReference type="NCBI Taxonomy" id="174633"/>
    <lineage>
        <taxon>Bacteria</taxon>
        <taxon>Pseudomonadati</taxon>
        <taxon>Planctomycetota</taxon>
        <taxon>Candidatus Brocadiia</taxon>
        <taxon>Candidatus Brocadiales</taxon>
        <taxon>Candidatus Brocadiaceae</taxon>
        <taxon>Candidatus Kuenenia</taxon>
    </lineage>
</organism>
<dbReference type="RefSeq" id="WP_164995250.1">
    <property type="nucleotide sequence ID" value="NZ_CP049055.1"/>
</dbReference>
<evidence type="ECO:0000313" key="10">
    <source>
        <dbReference type="Proteomes" id="UP000501926"/>
    </source>
</evidence>
<dbReference type="EMBL" id="CP049055">
    <property type="protein sequence ID" value="QII12884.1"/>
    <property type="molecule type" value="Genomic_DNA"/>
</dbReference>
<gene>
    <name evidence="8" type="primary">moaA</name>
    <name evidence="8" type="synonym">nifB</name>
    <name evidence="8" type="synonym">nirJ</name>
    <name evidence="8" type="synonym">ppqE</name>
    <name evidence="9" type="ORF">KsCSTR_35050</name>
    <name evidence="8" type="ORF">kuste2558</name>
</gene>
<proteinExistence type="predicted"/>
<dbReference type="SFLD" id="SFLDG01067">
    <property type="entry name" value="SPASM/twitch_domain_containing"/>
    <property type="match status" value="1"/>
</dbReference>